<comment type="subcellular location">
    <subcellularLocation>
        <location evidence="4">Nucleus</location>
    </subcellularLocation>
</comment>
<dbReference type="Gene3D" id="3.30.1330.80">
    <property type="entry name" value="Hypothetical protein, similar to alpha- acetolactate decarboxylase, domain 2"/>
    <property type="match status" value="1"/>
</dbReference>
<accession>A0ABR0DKW6</accession>
<feature type="compositionally biased region" description="Polar residues" evidence="5">
    <location>
        <begin position="111"/>
        <end position="123"/>
    </location>
</feature>
<proteinExistence type="predicted"/>
<dbReference type="InterPro" id="IPR039605">
    <property type="entry name" value="AHL"/>
</dbReference>
<dbReference type="PROSITE" id="PS51742">
    <property type="entry name" value="PPC"/>
    <property type="match status" value="1"/>
</dbReference>
<evidence type="ECO:0000256" key="3">
    <source>
        <dbReference type="ARBA" id="ARBA00023163"/>
    </source>
</evidence>
<dbReference type="Gene3D" id="3.30.420.10">
    <property type="entry name" value="Ribonuclease H-like superfamily/Ribonuclease H"/>
    <property type="match status" value="1"/>
</dbReference>
<sequence length="442" mass="46751">MSGASEAATAVMTSTEPFSVSSYSPIPPPSQNPAPPAEQQMLMPYGSSATYRPVESSPPPLYQSIPEGAVVIKHVNSGEQKRRRGRPRKYGPDGNMGSAQKQSFSPPPQPTASQFPVSGSAAVSPTVKKSRGRPLGSSNKRQKVEPLGSTGIGFMPHVLDVAAGEDVALKIMAFSQNGPRAVVVLSGSGAIANVTLRQAATSGGTATYEGRFDILSLSGSFMLMEVEGQKSRTGGLSIMLSGPDGRVLGGCVAGVLVAATPVQVIVGSFIADAARREPKQGNHVESSSGALRLNMGGAAGPSSSPSRGTMSESSGGPASPLNLSSDAETFGIKEACSIVNRLKCSNVNFESDCAEVVFDINNCLKEPDWESRGLVLEIDSFWACWSKWKFRFCPRGTNFDVHSLTLWSFASDWSAMIPFNLIPCNVFYDAGYPIFDLIEHFV</sequence>
<protein>
    <recommendedName>
        <fullName evidence="4">AT-hook motif nuclear-localized protein</fullName>
    </recommendedName>
</protein>
<evidence type="ECO:0000313" key="8">
    <source>
        <dbReference type="Proteomes" id="UP001291926"/>
    </source>
</evidence>
<organism evidence="7 8">
    <name type="scientific">Penstemon davidsonii</name>
    <dbReference type="NCBI Taxonomy" id="160366"/>
    <lineage>
        <taxon>Eukaryota</taxon>
        <taxon>Viridiplantae</taxon>
        <taxon>Streptophyta</taxon>
        <taxon>Embryophyta</taxon>
        <taxon>Tracheophyta</taxon>
        <taxon>Spermatophyta</taxon>
        <taxon>Magnoliopsida</taxon>
        <taxon>eudicotyledons</taxon>
        <taxon>Gunneridae</taxon>
        <taxon>Pentapetalae</taxon>
        <taxon>asterids</taxon>
        <taxon>lamiids</taxon>
        <taxon>Lamiales</taxon>
        <taxon>Plantaginaceae</taxon>
        <taxon>Cheloneae</taxon>
        <taxon>Penstemon</taxon>
    </lineage>
</organism>
<evidence type="ECO:0000256" key="4">
    <source>
        <dbReference type="RuleBase" id="RU367031"/>
    </source>
</evidence>
<dbReference type="EMBL" id="JAYDYQ010001087">
    <property type="protein sequence ID" value="KAK4489879.1"/>
    <property type="molecule type" value="Genomic_DNA"/>
</dbReference>
<feature type="region of interest" description="Disordered" evidence="5">
    <location>
        <begin position="277"/>
        <end position="319"/>
    </location>
</feature>
<keyword evidence="3 4" id="KW-0804">Transcription</keyword>
<comment type="function">
    <text evidence="4">Transcription factor that specifically binds AT-rich DNA sequences related to the nuclear matrix attachment regions (MARs).</text>
</comment>
<gene>
    <name evidence="7" type="ORF">RD792_000526</name>
</gene>
<dbReference type="InterPro" id="IPR005175">
    <property type="entry name" value="PPC_dom"/>
</dbReference>
<evidence type="ECO:0000256" key="2">
    <source>
        <dbReference type="ARBA" id="ARBA00023125"/>
    </source>
</evidence>
<dbReference type="CDD" id="cd11378">
    <property type="entry name" value="DUF296"/>
    <property type="match status" value="1"/>
</dbReference>
<evidence type="ECO:0000313" key="7">
    <source>
        <dbReference type="EMBL" id="KAK4489879.1"/>
    </source>
</evidence>
<evidence type="ECO:0000256" key="1">
    <source>
        <dbReference type="ARBA" id="ARBA00023015"/>
    </source>
</evidence>
<dbReference type="SUPFAM" id="SSF117856">
    <property type="entry name" value="AF0104/ALDC/Ptd012-like"/>
    <property type="match status" value="1"/>
</dbReference>
<evidence type="ECO:0000256" key="5">
    <source>
        <dbReference type="SAM" id="MobiDB-lite"/>
    </source>
</evidence>
<reference evidence="7 8" key="1">
    <citation type="journal article" date="2023" name="bioRxiv">
        <title>Genome report: Whole genome sequence and annotation of Penstemon davidsonii.</title>
        <authorList>
            <person name="Ostevik K.L."/>
            <person name="Alabady M."/>
            <person name="Zhang M."/>
            <person name="Rausher M.D."/>
        </authorList>
    </citation>
    <scope>NUCLEOTIDE SEQUENCE [LARGE SCALE GENOMIC DNA]</scope>
    <source>
        <strain evidence="7">DNT005</strain>
        <tissue evidence="7">Whole leaf</tissue>
    </source>
</reference>
<evidence type="ECO:0000259" key="6">
    <source>
        <dbReference type="PROSITE" id="PS51742"/>
    </source>
</evidence>
<dbReference type="InterPro" id="IPR036397">
    <property type="entry name" value="RNaseH_sf"/>
</dbReference>
<keyword evidence="1 4" id="KW-0805">Transcription regulation</keyword>
<dbReference type="PANTHER" id="PTHR31500:SF57">
    <property type="entry name" value="AT-HOOK MOTIF NUCLEAR-LOCALIZED PROTEIN 10"/>
    <property type="match status" value="1"/>
</dbReference>
<dbReference type="Pfam" id="PF03479">
    <property type="entry name" value="PCC"/>
    <property type="match status" value="1"/>
</dbReference>
<keyword evidence="2 4" id="KW-0238">DNA-binding</keyword>
<feature type="region of interest" description="Disordered" evidence="5">
    <location>
        <begin position="1"/>
        <end position="149"/>
    </location>
</feature>
<name>A0ABR0DKW6_9LAMI</name>
<feature type="compositionally biased region" description="Polar residues" evidence="5">
    <location>
        <begin position="309"/>
        <end position="319"/>
    </location>
</feature>
<feature type="compositionally biased region" description="Pro residues" evidence="5">
    <location>
        <begin position="25"/>
        <end position="36"/>
    </location>
</feature>
<comment type="caution">
    <text evidence="7">The sequence shown here is derived from an EMBL/GenBank/DDBJ whole genome shotgun (WGS) entry which is preliminary data.</text>
</comment>
<feature type="domain" description="PPC" evidence="6">
    <location>
        <begin position="150"/>
        <end position="290"/>
    </location>
</feature>
<keyword evidence="4" id="KW-0539">Nucleus</keyword>
<comment type="domain">
    <text evidence="4">The PPC domain mediates interactions between AHL proteins.</text>
</comment>
<dbReference type="PANTHER" id="PTHR31500">
    <property type="entry name" value="AT-HOOK MOTIF NUCLEAR-LOCALIZED PROTEIN 9"/>
    <property type="match status" value="1"/>
</dbReference>
<dbReference type="Proteomes" id="UP001291926">
    <property type="component" value="Unassembled WGS sequence"/>
</dbReference>
<keyword evidence="8" id="KW-1185">Reference proteome</keyword>